<dbReference type="PANTHER" id="PTHR31900:SF33">
    <property type="entry name" value="PROTEIN WITH RNI-LIKE_FBD-LIKE DOMAIN"/>
    <property type="match status" value="1"/>
</dbReference>
<dbReference type="EMBL" id="JAEFBK010000007">
    <property type="protein sequence ID" value="KAG7585112.1"/>
    <property type="molecule type" value="Genomic_DNA"/>
</dbReference>
<gene>
    <name evidence="2" type="ORF">ISN45_Aa02g004830</name>
</gene>
<dbReference type="CDD" id="cd22160">
    <property type="entry name" value="F-box_AtFBL13-like"/>
    <property type="match status" value="1"/>
</dbReference>
<proteinExistence type="predicted"/>
<feature type="domain" description="F-box" evidence="1">
    <location>
        <begin position="13"/>
        <end position="49"/>
    </location>
</feature>
<evidence type="ECO:0000313" key="2">
    <source>
        <dbReference type="EMBL" id="KAG7585112.1"/>
    </source>
</evidence>
<dbReference type="Pfam" id="PF24758">
    <property type="entry name" value="LRR_At5g56370"/>
    <property type="match status" value="1"/>
</dbReference>
<dbReference type="InterPro" id="IPR001810">
    <property type="entry name" value="F-box_dom"/>
</dbReference>
<dbReference type="Proteomes" id="UP000694240">
    <property type="component" value="Chromosome 7"/>
</dbReference>
<evidence type="ECO:0000313" key="3">
    <source>
        <dbReference type="Proteomes" id="UP000694240"/>
    </source>
</evidence>
<dbReference type="AlphaFoldDB" id="A0A8T2BI52"/>
<protein>
    <submittedName>
        <fullName evidence="2">F-box domain</fullName>
    </submittedName>
</protein>
<dbReference type="InterPro" id="IPR053781">
    <property type="entry name" value="F-box_AtFBL13-like"/>
</dbReference>
<reference evidence="2 3" key="1">
    <citation type="submission" date="2020-12" db="EMBL/GenBank/DDBJ databases">
        <title>Concerted genomic and epigenomic changes stabilize Arabidopsis allopolyploids.</title>
        <authorList>
            <person name="Chen Z."/>
        </authorList>
    </citation>
    <scope>NUCLEOTIDE SEQUENCE [LARGE SCALE GENOMIC DNA]</scope>
    <source>
        <strain evidence="2">Allo738</strain>
        <tissue evidence="2">Leaf</tissue>
    </source>
</reference>
<name>A0A8T2BI52_9BRAS</name>
<organism evidence="2 3">
    <name type="scientific">Arabidopsis thaliana x Arabidopsis arenosa</name>
    <dbReference type="NCBI Taxonomy" id="1240361"/>
    <lineage>
        <taxon>Eukaryota</taxon>
        <taxon>Viridiplantae</taxon>
        <taxon>Streptophyta</taxon>
        <taxon>Embryophyta</taxon>
        <taxon>Tracheophyta</taxon>
        <taxon>Spermatophyta</taxon>
        <taxon>Magnoliopsida</taxon>
        <taxon>eudicotyledons</taxon>
        <taxon>Gunneridae</taxon>
        <taxon>Pentapetalae</taxon>
        <taxon>rosids</taxon>
        <taxon>malvids</taxon>
        <taxon>Brassicales</taxon>
        <taxon>Brassicaceae</taxon>
        <taxon>Camelineae</taxon>
        <taxon>Arabidopsis</taxon>
    </lineage>
</organism>
<dbReference type="SMART" id="SM00256">
    <property type="entry name" value="FBOX"/>
    <property type="match status" value="1"/>
</dbReference>
<dbReference type="PANTHER" id="PTHR31900">
    <property type="entry name" value="F-BOX/RNI SUPERFAMILY PROTEIN-RELATED"/>
    <property type="match status" value="1"/>
</dbReference>
<dbReference type="InterPro" id="IPR055411">
    <property type="entry name" value="LRR_FXL15/At3g58940/PEG3-like"/>
</dbReference>
<accession>A0A8T2BI52</accession>
<keyword evidence="3" id="KW-1185">Reference proteome</keyword>
<comment type="caution">
    <text evidence="2">The sequence shown here is derived from an EMBL/GenBank/DDBJ whole genome shotgun (WGS) entry which is preliminary data.</text>
</comment>
<dbReference type="Pfam" id="PF00646">
    <property type="entry name" value="F-box"/>
    <property type="match status" value="1"/>
</dbReference>
<sequence length="405" mass="45940">MVRTSIKTNGSGLDRLSDLPEHLSCRILSQLSTKDSVRTSVLSKHWRNLWLHVPALDLDTIDFPNNLVFKEFIDRFVEFDKELDLKRFELFYDVNHAHSFDEFLWMIDDVVKRRVGRVTVINNVYVVDETLVTMPLSLYSCATLVNLDLSFVAMNKPQSELVSLPCVKTMHLDAVKFNGDDSILETLISSCSVLDDLTVIAHPGDYAQVVCVRSRSLKSFTLESQSQYQDPDVVIDCPRLEYMSVMEYQPASIVVHSIGPYAKVNIDVMFEVDYEDPLAITMIRSFLIAISKAREMTISTRTLELIDGYYLMGNELPKFSNLSRLNALLDKSFWDRLPGFLGCCINLNSFVLELDGPSEIEEIKVSTLLQDVLSARGFVQLKTPVSVTRTSSERKLAAYFVKKSG</sequence>
<evidence type="ECO:0000259" key="1">
    <source>
        <dbReference type="PROSITE" id="PS50181"/>
    </source>
</evidence>
<dbReference type="InterPro" id="IPR050232">
    <property type="entry name" value="FBL13/AtMIF1-like"/>
</dbReference>
<dbReference type="PROSITE" id="PS50181">
    <property type="entry name" value="FBOX"/>
    <property type="match status" value="1"/>
</dbReference>